<dbReference type="GO" id="GO:0016787">
    <property type="term" value="F:hydrolase activity"/>
    <property type="evidence" value="ECO:0007669"/>
    <property type="project" value="UniProtKB-KW"/>
</dbReference>
<dbReference type="InterPro" id="IPR038186">
    <property type="entry name" value="CHAD_dom_sf"/>
</dbReference>
<dbReference type="InterPro" id="IPR007899">
    <property type="entry name" value="CHAD_dom"/>
</dbReference>
<evidence type="ECO:0000313" key="3">
    <source>
        <dbReference type="Proteomes" id="UP000553442"/>
    </source>
</evidence>
<dbReference type="PANTHER" id="PTHR39339:SF1">
    <property type="entry name" value="CHAD DOMAIN-CONTAINING PROTEIN"/>
    <property type="match status" value="1"/>
</dbReference>
<dbReference type="SMART" id="SM00855">
    <property type="entry name" value="PGAM"/>
    <property type="match status" value="1"/>
</dbReference>
<protein>
    <submittedName>
        <fullName evidence="2">Phosphohistidine phosphatase</fullName>
        <ecNumber evidence="2">3.1.3.-</ecNumber>
    </submittedName>
</protein>
<keyword evidence="2" id="KW-0378">Hydrolase</keyword>
<dbReference type="SMART" id="SM00880">
    <property type="entry name" value="CHAD"/>
    <property type="match status" value="1"/>
</dbReference>
<organism evidence="2 3">
    <name type="scientific">Halomonas campaniensis</name>
    <dbReference type="NCBI Taxonomy" id="213554"/>
    <lineage>
        <taxon>Bacteria</taxon>
        <taxon>Pseudomonadati</taxon>
        <taxon>Pseudomonadota</taxon>
        <taxon>Gammaproteobacteria</taxon>
        <taxon>Oceanospirillales</taxon>
        <taxon>Halomonadaceae</taxon>
        <taxon>Halomonas</taxon>
    </lineage>
</organism>
<dbReference type="Proteomes" id="UP000553442">
    <property type="component" value="Unassembled WGS sequence"/>
</dbReference>
<dbReference type="PANTHER" id="PTHR39339">
    <property type="entry name" value="SLR1444 PROTEIN"/>
    <property type="match status" value="1"/>
</dbReference>
<comment type="caution">
    <text evidence="2">The sequence shown here is derived from an EMBL/GenBank/DDBJ whole genome shotgun (WGS) entry which is preliminary data.</text>
</comment>
<sequence>MRHLFLMRHAKAKQGSDDMADHDRPLRKRGRREAAAMALPLQQWQALEGEVHVSGATRTRETLDEIAAQLPELSLNELSLNERAFVDEALYTFDGQVLLAWLKALPDETERVLVIGHNPALLELAYWLCTEAPTSLPTGGALHLTLPVTTPWLGLPHHGARLVASLIPEEASHALFQRQEPEPPDLVKADVGHRILELLSHQYRMVRALEPGVIAGVDPEFLHQYRVNLRRSRAIGESVLATARKPATKGKTPGKKAPENDEISGLKKRLKRLKQRAQATSDLRDLDVFLESLDRAPPPLSPRTLRSLQRWLHARNREQHERLRQQLGDPGYAEEMLAWQRFLDAEEFRQALGQLSPKRIEKVLAERIARHDRDLTTLSRKSGDEAFHDLRKSVKRIRYLAEMQPKRHCDFLAGLKRRQTLLGDFQDLCTRQVWIEAFAHRAGITRERQQECAAWRAALEKEKWALRRKVMALAPLAY</sequence>
<dbReference type="Pfam" id="PF00300">
    <property type="entry name" value="His_Phos_1"/>
    <property type="match status" value="1"/>
</dbReference>
<dbReference type="Gene3D" id="1.40.20.10">
    <property type="entry name" value="CHAD domain"/>
    <property type="match status" value="1"/>
</dbReference>
<dbReference type="InterPro" id="IPR013078">
    <property type="entry name" value="His_Pase_superF_clade-1"/>
</dbReference>
<feature type="domain" description="CHAD" evidence="1">
    <location>
        <begin position="188"/>
        <end position="478"/>
    </location>
</feature>
<dbReference type="Gene3D" id="3.40.50.1240">
    <property type="entry name" value="Phosphoglycerate mutase-like"/>
    <property type="match status" value="1"/>
</dbReference>
<name>A0A7W5K3P0_9GAMM</name>
<dbReference type="SUPFAM" id="SSF53254">
    <property type="entry name" value="Phosphoglycerate mutase-like"/>
    <property type="match status" value="1"/>
</dbReference>
<gene>
    <name evidence="2" type="ORF">BDK63_002199</name>
</gene>
<dbReference type="RefSeq" id="WP_183331827.1">
    <property type="nucleotide sequence ID" value="NZ_JACHZF010000014.1"/>
</dbReference>
<accession>A0A7W5K3P0</accession>
<dbReference type="EMBL" id="JACHZF010000014">
    <property type="protein sequence ID" value="MBB3331316.1"/>
    <property type="molecule type" value="Genomic_DNA"/>
</dbReference>
<dbReference type="Pfam" id="PF05235">
    <property type="entry name" value="CHAD"/>
    <property type="match status" value="2"/>
</dbReference>
<dbReference type="CDD" id="cd07067">
    <property type="entry name" value="HP_PGM_like"/>
    <property type="match status" value="1"/>
</dbReference>
<evidence type="ECO:0000313" key="2">
    <source>
        <dbReference type="EMBL" id="MBB3331316.1"/>
    </source>
</evidence>
<dbReference type="AlphaFoldDB" id="A0A7W5K3P0"/>
<dbReference type="PROSITE" id="PS51708">
    <property type="entry name" value="CHAD"/>
    <property type="match status" value="1"/>
</dbReference>
<proteinExistence type="predicted"/>
<evidence type="ECO:0000259" key="1">
    <source>
        <dbReference type="PROSITE" id="PS51708"/>
    </source>
</evidence>
<dbReference type="InterPro" id="IPR029033">
    <property type="entry name" value="His_PPase_superfam"/>
</dbReference>
<reference evidence="2 3" key="1">
    <citation type="submission" date="2020-08" db="EMBL/GenBank/DDBJ databases">
        <title>Genomic Encyclopedia of Archaeal and Bacterial Type Strains, Phase II (KMG-II): from individual species to whole genera.</title>
        <authorList>
            <person name="Goeker M."/>
        </authorList>
    </citation>
    <scope>NUCLEOTIDE SEQUENCE [LARGE SCALE GENOMIC DNA]</scope>
    <source>
        <strain evidence="2 3">5AG</strain>
    </source>
</reference>
<keyword evidence="3" id="KW-1185">Reference proteome</keyword>
<dbReference type="EC" id="3.1.3.-" evidence="2"/>